<name>K1TYP8_9ZZZZ</name>
<accession>K1TYP8</accession>
<dbReference type="AlphaFoldDB" id="K1TYP8"/>
<gene>
    <name evidence="1" type="ORF">OBE_03462</name>
</gene>
<protein>
    <submittedName>
        <fullName evidence="1">Ribosomal protein</fullName>
    </submittedName>
</protein>
<sequence length="33" mass="3739">MENLKNVAPIEDFNWDAYENGESVASASHEELE</sequence>
<dbReference type="EMBL" id="AJWZ01002315">
    <property type="protein sequence ID" value="EKC71300.1"/>
    <property type="molecule type" value="Genomic_DNA"/>
</dbReference>
<keyword evidence="1" id="KW-0689">Ribosomal protein</keyword>
<proteinExistence type="predicted"/>
<reference evidence="1" key="1">
    <citation type="journal article" date="2013" name="Environ. Microbiol.">
        <title>Microbiota from the distal guts of lean and obese adolescents exhibit partial functional redundancy besides clear differences in community structure.</title>
        <authorList>
            <person name="Ferrer M."/>
            <person name="Ruiz A."/>
            <person name="Lanza F."/>
            <person name="Haange S.B."/>
            <person name="Oberbach A."/>
            <person name="Till H."/>
            <person name="Bargiela R."/>
            <person name="Campoy C."/>
            <person name="Segura M.T."/>
            <person name="Richter M."/>
            <person name="von Bergen M."/>
            <person name="Seifert J."/>
            <person name="Suarez A."/>
        </authorList>
    </citation>
    <scope>NUCLEOTIDE SEQUENCE</scope>
</reference>
<organism evidence="1">
    <name type="scientific">human gut metagenome</name>
    <dbReference type="NCBI Taxonomy" id="408170"/>
    <lineage>
        <taxon>unclassified sequences</taxon>
        <taxon>metagenomes</taxon>
        <taxon>organismal metagenomes</taxon>
    </lineage>
</organism>
<evidence type="ECO:0000313" key="1">
    <source>
        <dbReference type="EMBL" id="EKC71300.1"/>
    </source>
</evidence>
<keyword evidence="1" id="KW-0687">Ribonucleoprotein</keyword>
<comment type="caution">
    <text evidence="1">The sequence shown here is derived from an EMBL/GenBank/DDBJ whole genome shotgun (WGS) entry which is preliminary data.</text>
</comment>
<feature type="non-terminal residue" evidence="1">
    <location>
        <position position="33"/>
    </location>
</feature>
<dbReference type="GO" id="GO:0005840">
    <property type="term" value="C:ribosome"/>
    <property type="evidence" value="ECO:0007669"/>
    <property type="project" value="UniProtKB-KW"/>
</dbReference>